<dbReference type="InterPro" id="IPR036900">
    <property type="entry name" value="A-D-PHexomutase_C_sf"/>
</dbReference>
<dbReference type="Pfam" id="PF00408">
    <property type="entry name" value="PGM_PMM_IV"/>
    <property type="match status" value="1"/>
</dbReference>
<evidence type="ECO:0000256" key="5">
    <source>
        <dbReference type="ARBA" id="ARBA00022842"/>
    </source>
</evidence>
<dbReference type="AlphaFoldDB" id="S5DYM3"/>
<keyword evidence="4 7" id="KW-0479">Metal-binding</keyword>
<dbReference type="SUPFAM" id="SSF53738">
    <property type="entry name" value="Phosphoglucomutase, first 3 domains"/>
    <property type="match status" value="3"/>
</dbReference>
<evidence type="ECO:0000256" key="4">
    <source>
        <dbReference type="ARBA" id="ARBA00022723"/>
    </source>
</evidence>
<evidence type="ECO:0000259" key="9">
    <source>
        <dbReference type="Pfam" id="PF02878"/>
    </source>
</evidence>
<dbReference type="InterPro" id="IPR016066">
    <property type="entry name" value="A-D-PHexomutase_CS"/>
</dbReference>
<comment type="cofactor">
    <cofactor evidence="1">
        <name>Mg(2+)</name>
        <dbReference type="ChEBI" id="CHEBI:18420"/>
    </cofactor>
</comment>
<evidence type="ECO:0000313" key="12">
    <source>
        <dbReference type="EMBL" id="AGQ20067.1"/>
    </source>
</evidence>
<keyword evidence="5 7" id="KW-0460">Magnesium</keyword>
<dbReference type="InterPro" id="IPR005844">
    <property type="entry name" value="A-D-PHexomutase_a/b/a-I"/>
</dbReference>
<name>S5DYM3_9ACTN</name>
<organism evidence="12">
    <name type="scientific">Candidatus Actinomarina minuta</name>
    <dbReference type="NCBI Taxonomy" id="1389454"/>
    <lineage>
        <taxon>Bacteria</taxon>
        <taxon>Bacillati</taxon>
        <taxon>Actinomycetota</taxon>
        <taxon>Actinomycetes</taxon>
        <taxon>Candidatus Actinomarinidae</taxon>
        <taxon>Candidatus Actinomarinales</taxon>
        <taxon>Candidatus Actinomarineae</taxon>
        <taxon>Candidatus Actinomarinaceae</taxon>
        <taxon>Candidatus Actinomarina</taxon>
    </lineage>
</organism>
<dbReference type="EMBL" id="KC811150">
    <property type="protein sequence ID" value="AGQ20067.1"/>
    <property type="molecule type" value="Genomic_DNA"/>
</dbReference>
<dbReference type="GO" id="GO:0008966">
    <property type="term" value="F:phosphoglucosamine mutase activity"/>
    <property type="evidence" value="ECO:0007669"/>
    <property type="project" value="TreeGrafter"/>
</dbReference>
<dbReference type="PANTHER" id="PTHR42946:SF1">
    <property type="entry name" value="PHOSPHOGLUCOMUTASE (ALPHA-D-GLUCOSE-1,6-BISPHOSPHATE-DEPENDENT)"/>
    <property type="match status" value="1"/>
</dbReference>
<evidence type="ECO:0000259" key="8">
    <source>
        <dbReference type="Pfam" id="PF00408"/>
    </source>
</evidence>
<dbReference type="PANTHER" id="PTHR42946">
    <property type="entry name" value="PHOSPHOHEXOSE MUTASE"/>
    <property type="match status" value="1"/>
</dbReference>
<feature type="domain" description="Alpha-D-phosphohexomutase alpha/beta/alpha" evidence="11">
    <location>
        <begin position="244"/>
        <end position="351"/>
    </location>
</feature>
<evidence type="ECO:0000259" key="10">
    <source>
        <dbReference type="Pfam" id="PF02879"/>
    </source>
</evidence>
<dbReference type="InterPro" id="IPR050060">
    <property type="entry name" value="Phosphoglucosamine_mutase"/>
</dbReference>
<evidence type="ECO:0000256" key="3">
    <source>
        <dbReference type="ARBA" id="ARBA00022553"/>
    </source>
</evidence>
<keyword evidence="3" id="KW-0597">Phosphoprotein</keyword>
<dbReference type="GO" id="GO:0009252">
    <property type="term" value="P:peptidoglycan biosynthetic process"/>
    <property type="evidence" value="ECO:0007669"/>
    <property type="project" value="TreeGrafter"/>
</dbReference>
<dbReference type="FunFam" id="3.40.120.10:FF:000002">
    <property type="entry name" value="Phosphoglucosamine mutase"/>
    <property type="match status" value="1"/>
</dbReference>
<dbReference type="Gene3D" id="3.30.310.50">
    <property type="entry name" value="Alpha-D-phosphohexomutase, C-terminal domain"/>
    <property type="match status" value="1"/>
</dbReference>
<feature type="domain" description="Alpha-D-phosphohexomutase C-terminal" evidence="8">
    <location>
        <begin position="373"/>
        <end position="424"/>
    </location>
</feature>
<dbReference type="Pfam" id="PF02879">
    <property type="entry name" value="PGM_PMM_II"/>
    <property type="match status" value="1"/>
</dbReference>
<evidence type="ECO:0000256" key="6">
    <source>
        <dbReference type="ARBA" id="ARBA00023235"/>
    </source>
</evidence>
<evidence type="ECO:0000256" key="2">
    <source>
        <dbReference type="ARBA" id="ARBA00010231"/>
    </source>
</evidence>
<evidence type="ECO:0000256" key="1">
    <source>
        <dbReference type="ARBA" id="ARBA00001946"/>
    </source>
</evidence>
<dbReference type="GO" id="GO:0005975">
    <property type="term" value="P:carbohydrate metabolic process"/>
    <property type="evidence" value="ECO:0007669"/>
    <property type="project" value="InterPro"/>
</dbReference>
<dbReference type="GO" id="GO:0006048">
    <property type="term" value="P:UDP-N-acetylglucosamine biosynthetic process"/>
    <property type="evidence" value="ECO:0007669"/>
    <property type="project" value="TreeGrafter"/>
</dbReference>
<dbReference type="PROSITE" id="PS00710">
    <property type="entry name" value="PGM_PMM"/>
    <property type="match status" value="1"/>
</dbReference>
<sequence length="435" mass="47861">MKQYFGTDGIRGIPNKTLNEDLVSKIFSSVEKELSTVSVAVILDTRRSSLELLSWICNGLSEKVEVINYGVLPSGSMPILLEKFGHDLGVIISASHNPSEYNGIKLINDVGSKLSDDVEINIENNLQTISLPEKTSISKSSTKGYDAYLEYLESLIDFDLSSFNILFDTANGSSYKIIEDLFQSKKSKFKIISNTPDGQNINSNCGATHLDNLISNLGKNQLGAAFDGDADRLILVDETGAPCNGDVIILLIAKYLEAINKLNNNIVVSTVMSNFGFKKAVEKNNYHNVETSVGDKYVAAAMSEHNASLGGEQSGHIIISDELPVGDGLVSFIYSLKALAFFNTTLAEFRDSNIIEYPQKLINLELDLLPSEEQVKELNEIANNLYNEIGLDGRFLIRKSGTEPILRVLVEAESEEELANFSEKLIISIKNHLFT</sequence>
<dbReference type="PRINTS" id="PR00509">
    <property type="entry name" value="PGMPMM"/>
</dbReference>
<dbReference type="Gene3D" id="3.40.120.10">
    <property type="entry name" value="Alpha-D-Glucose-1,6-Bisphosphate, subunit A, domain 3"/>
    <property type="match status" value="3"/>
</dbReference>
<proteinExistence type="inferred from homology"/>
<dbReference type="InterPro" id="IPR005843">
    <property type="entry name" value="A-D-PHexomutase_C"/>
</dbReference>
<dbReference type="InterPro" id="IPR016055">
    <property type="entry name" value="A-D-PHexomutase_a/b/a-I/II/III"/>
</dbReference>
<reference evidence="12" key="1">
    <citation type="journal article" date="2013" name="Sci. Rep.">
        <title>Metagenomics uncovers a new group of low GC and ultra-small marine Actinobacteria.</title>
        <authorList>
            <person name="Ghai R."/>
            <person name="Mizuno C.M."/>
            <person name="Picazo A."/>
            <person name="Camacho A."/>
            <person name="Rodriguez-Valera F."/>
        </authorList>
    </citation>
    <scope>NUCLEOTIDE SEQUENCE</scope>
</reference>
<feature type="domain" description="Alpha-D-phosphohexomutase alpha/beta/alpha" evidence="9">
    <location>
        <begin position="2"/>
        <end position="130"/>
    </location>
</feature>
<keyword evidence="6" id="KW-0413">Isomerase</keyword>
<comment type="similarity">
    <text evidence="2 7">Belongs to the phosphohexose mutase family.</text>
</comment>
<protein>
    <submittedName>
        <fullName evidence="12">Phosphomannomutase</fullName>
    </submittedName>
</protein>
<dbReference type="InterPro" id="IPR005845">
    <property type="entry name" value="A-D-PHexomutase_a/b/a-II"/>
</dbReference>
<evidence type="ECO:0000259" key="11">
    <source>
        <dbReference type="Pfam" id="PF02880"/>
    </source>
</evidence>
<dbReference type="GO" id="GO:0004615">
    <property type="term" value="F:phosphomannomutase activity"/>
    <property type="evidence" value="ECO:0007669"/>
    <property type="project" value="TreeGrafter"/>
</dbReference>
<accession>S5DYM3</accession>
<dbReference type="InterPro" id="IPR005846">
    <property type="entry name" value="A-D-PHexomutase_a/b/a-III"/>
</dbReference>
<dbReference type="InterPro" id="IPR005841">
    <property type="entry name" value="Alpha-D-phosphohexomutase_SF"/>
</dbReference>
<dbReference type="Pfam" id="PF02880">
    <property type="entry name" value="PGM_PMM_III"/>
    <property type="match status" value="1"/>
</dbReference>
<dbReference type="GO" id="GO:0005829">
    <property type="term" value="C:cytosol"/>
    <property type="evidence" value="ECO:0007669"/>
    <property type="project" value="TreeGrafter"/>
</dbReference>
<dbReference type="SUPFAM" id="SSF55957">
    <property type="entry name" value="Phosphoglucomutase, C-terminal domain"/>
    <property type="match status" value="1"/>
</dbReference>
<feature type="domain" description="Alpha-D-phosphohexomutase alpha/beta/alpha" evidence="10">
    <location>
        <begin position="146"/>
        <end position="240"/>
    </location>
</feature>
<dbReference type="GO" id="GO:0000287">
    <property type="term" value="F:magnesium ion binding"/>
    <property type="evidence" value="ECO:0007669"/>
    <property type="project" value="InterPro"/>
</dbReference>
<evidence type="ECO:0000256" key="7">
    <source>
        <dbReference type="RuleBase" id="RU004326"/>
    </source>
</evidence>
<dbReference type="Pfam" id="PF02878">
    <property type="entry name" value="PGM_PMM_I"/>
    <property type="match status" value="1"/>
</dbReference>